<protein>
    <submittedName>
        <fullName evidence="1">Uncharacterized protein</fullName>
    </submittedName>
</protein>
<dbReference type="GeneID" id="40324616"/>
<proteinExistence type="predicted"/>
<keyword evidence="2" id="KW-1185">Reference proteome</keyword>
<dbReference type="EMBL" id="MKGL01000012">
    <property type="protein sequence ID" value="RNF11848.1"/>
    <property type="molecule type" value="Genomic_DNA"/>
</dbReference>
<accession>A0A422P2B0</accession>
<dbReference type="AlphaFoldDB" id="A0A422P2B0"/>
<organism evidence="1 2">
    <name type="scientific">Trypanosoma rangeli</name>
    <dbReference type="NCBI Taxonomy" id="5698"/>
    <lineage>
        <taxon>Eukaryota</taxon>
        <taxon>Discoba</taxon>
        <taxon>Euglenozoa</taxon>
        <taxon>Kinetoplastea</taxon>
        <taxon>Metakinetoplastina</taxon>
        <taxon>Trypanosomatida</taxon>
        <taxon>Trypanosomatidae</taxon>
        <taxon>Trypanosoma</taxon>
        <taxon>Herpetosoma</taxon>
    </lineage>
</organism>
<evidence type="ECO:0000313" key="2">
    <source>
        <dbReference type="Proteomes" id="UP000283634"/>
    </source>
</evidence>
<dbReference type="Proteomes" id="UP000283634">
    <property type="component" value="Unassembled WGS sequence"/>
</dbReference>
<reference evidence="1 2" key="1">
    <citation type="journal article" date="2018" name="BMC Genomics">
        <title>Genomic comparison of Trypanosoma conorhini and Trypanosoma rangeli to Trypanosoma cruzi strains of high and low virulence.</title>
        <authorList>
            <person name="Bradwell K.R."/>
            <person name="Koparde V.N."/>
            <person name="Matveyev A.V."/>
            <person name="Serrano M.G."/>
            <person name="Alves J.M."/>
            <person name="Parikh H."/>
            <person name="Huang B."/>
            <person name="Lee V."/>
            <person name="Espinosa-Alvarez O."/>
            <person name="Ortiz P.A."/>
            <person name="Costa-Martins A.G."/>
            <person name="Teixeira M.M."/>
            <person name="Buck G.A."/>
        </authorList>
    </citation>
    <scope>NUCLEOTIDE SEQUENCE [LARGE SCALE GENOMIC DNA]</scope>
    <source>
        <strain evidence="1 2">AM80</strain>
    </source>
</reference>
<dbReference type="OrthoDB" id="275175at2759"/>
<name>A0A422P2B0_TRYRA</name>
<comment type="caution">
    <text evidence="1">The sequence shown here is derived from an EMBL/GenBank/DDBJ whole genome shotgun (WGS) entry which is preliminary data.</text>
</comment>
<sequence length="201" mass="22554">MYCNGDRKTVSELIRDAAKVRRLIDAQAAYLEQMHGATTSARCLLNRMLHIFARELDVNDIDPLLTVLASTSEDLDIANVPLVSVAIALSNEHFTNTKHIRAVCNRFVDDNSVIFLAGILRFSPVASQIELLDISGTRVTEKGLFFLLSMMQEREMPFTLIAKDLVLPEKNPPVEFKRKYQLALEKVRGKSNCTLVLSSEC</sequence>
<evidence type="ECO:0000313" key="1">
    <source>
        <dbReference type="EMBL" id="RNF11848.1"/>
    </source>
</evidence>
<gene>
    <name evidence="1" type="ORF">TraAM80_00683</name>
</gene>
<dbReference type="OMA" id="CFMLEMM"/>
<dbReference type="RefSeq" id="XP_029242412.1">
    <property type="nucleotide sequence ID" value="XM_029377753.1"/>
</dbReference>